<dbReference type="InterPro" id="IPR010496">
    <property type="entry name" value="AL/BT2_dom"/>
</dbReference>
<organism evidence="3 4">
    <name type="scientific">Pelagicoccus mobilis</name>
    <dbReference type="NCBI Taxonomy" id="415221"/>
    <lineage>
        <taxon>Bacteria</taxon>
        <taxon>Pseudomonadati</taxon>
        <taxon>Verrucomicrobiota</taxon>
        <taxon>Opitutia</taxon>
        <taxon>Puniceicoccales</taxon>
        <taxon>Pelagicoccaceae</taxon>
        <taxon>Pelagicoccus</taxon>
    </lineage>
</organism>
<evidence type="ECO:0000313" key="4">
    <source>
        <dbReference type="Proteomes" id="UP000617628"/>
    </source>
</evidence>
<keyword evidence="1" id="KW-0732">Signal</keyword>
<evidence type="ECO:0000259" key="2">
    <source>
        <dbReference type="Pfam" id="PF06439"/>
    </source>
</evidence>
<feature type="domain" description="3-keto-alpha-glucoside-1,2-lyase/3-keto-2-hydroxy-glucal hydratase" evidence="2">
    <location>
        <begin position="58"/>
        <end position="244"/>
    </location>
</feature>
<evidence type="ECO:0000256" key="1">
    <source>
        <dbReference type="SAM" id="SignalP"/>
    </source>
</evidence>
<dbReference type="Proteomes" id="UP000617628">
    <property type="component" value="Unassembled WGS sequence"/>
</dbReference>
<comment type="caution">
    <text evidence="3">The sequence shown here is derived from an EMBL/GenBank/DDBJ whole genome shotgun (WGS) entry which is preliminary data.</text>
</comment>
<feature type="chain" id="PRO_5037597225" evidence="1">
    <location>
        <begin position="20"/>
        <end position="440"/>
    </location>
</feature>
<reference evidence="3" key="1">
    <citation type="submission" date="2021-01" db="EMBL/GenBank/DDBJ databases">
        <title>Modified the classification status of verrucomicrobia.</title>
        <authorList>
            <person name="Feng X."/>
        </authorList>
    </citation>
    <scope>NUCLEOTIDE SEQUENCE</scope>
    <source>
        <strain evidence="3">KCTC 13126</strain>
    </source>
</reference>
<dbReference type="RefSeq" id="WP_200354929.1">
    <property type="nucleotide sequence ID" value="NZ_JAENIL010000011.1"/>
</dbReference>
<feature type="domain" description="3-keto-alpha-glucoside-1,2-lyase/3-keto-2-hydroxy-glucal hydratase" evidence="2">
    <location>
        <begin position="249"/>
        <end position="438"/>
    </location>
</feature>
<dbReference type="Pfam" id="PF06439">
    <property type="entry name" value="3keto-disac_hyd"/>
    <property type="match status" value="2"/>
</dbReference>
<name>A0A934VNY4_9BACT</name>
<protein>
    <submittedName>
        <fullName evidence="3">DUF1080 domain-containing protein</fullName>
    </submittedName>
</protein>
<feature type="signal peptide" evidence="1">
    <location>
        <begin position="1"/>
        <end position="19"/>
    </location>
</feature>
<keyword evidence="4" id="KW-1185">Reference proteome</keyword>
<proteinExistence type="predicted"/>
<dbReference type="EMBL" id="JAENIL010000011">
    <property type="protein sequence ID" value="MBK1876712.1"/>
    <property type="molecule type" value="Genomic_DNA"/>
</dbReference>
<dbReference type="Gene3D" id="2.60.120.560">
    <property type="entry name" value="Exo-inulinase, domain 1"/>
    <property type="match status" value="2"/>
</dbReference>
<gene>
    <name evidence="3" type="ORF">JIN87_07520</name>
</gene>
<sequence length="440" mass="49357">MKKTALLTTLVSILSIASAGQISEQQQKYIAKYEKQTLKVAPEDALINTDKEPSLKKGFVSLYNGKNLDGWTPLGGHCTFEANGDSIVGTTVKGSPSTYLSTTRDDFTNFIFTAELKWEVDGNSGIMFRAQSKPGDKGEVVFGPQAEMEGFSQDRGWSGGIYGQSAGGWLYPLWLDDHKEVRKALKKGEWNRLTIKAVGKNIKTWVNGIPAAHYRTDKYFKGFFSLQVHSGKQGTIHFRNIKVKEIEKGFTNLFESGDFSAWTQTGGGEVSDAWTVKNGIVHRAGIRPGSINTKKDDYKNFDLRFQWKISEAGNSGIKYRAHGGLGLEYQVLDDKLHKDNKKPSHRAASLYDLLPAPDDKPYKPAGQWNSGRVVAKDNHIEHWLNGKKVLEIEYGSEDWKKRFAASKYAKHEGFGSWTGSIHLQDHGDQVWYRNVRIKEL</sequence>
<evidence type="ECO:0000313" key="3">
    <source>
        <dbReference type="EMBL" id="MBK1876712.1"/>
    </source>
</evidence>
<accession>A0A934VNY4</accession>
<dbReference type="AlphaFoldDB" id="A0A934VNY4"/>
<dbReference type="GO" id="GO:0016787">
    <property type="term" value="F:hydrolase activity"/>
    <property type="evidence" value="ECO:0007669"/>
    <property type="project" value="InterPro"/>
</dbReference>